<comment type="similarity">
    <text evidence="1">Belongs to the ABC transporter superfamily.</text>
</comment>
<keyword evidence="7" id="KW-1185">Reference proteome</keyword>
<dbReference type="PROSITE" id="PS50893">
    <property type="entry name" value="ABC_TRANSPORTER_2"/>
    <property type="match status" value="1"/>
</dbReference>
<dbReference type="InterPro" id="IPR003593">
    <property type="entry name" value="AAA+_ATPase"/>
</dbReference>
<dbReference type="SMART" id="SM00382">
    <property type="entry name" value="AAA"/>
    <property type="match status" value="1"/>
</dbReference>
<organism evidence="6 7">
    <name type="scientific">Anaerosporobacter mobilis DSM 15930</name>
    <dbReference type="NCBI Taxonomy" id="1120996"/>
    <lineage>
        <taxon>Bacteria</taxon>
        <taxon>Bacillati</taxon>
        <taxon>Bacillota</taxon>
        <taxon>Clostridia</taxon>
        <taxon>Lachnospirales</taxon>
        <taxon>Lachnospiraceae</taxon>
        <taxon>Anaerosporobacter</taxon>
    </lineage>
</organism>
<dbReference type="InterPro" id="IPR027417">
    <property type="entry name" value="P-loop_NTPase"/>
</dbReference>
<dbReference type="PANTHER" id="PTHR43335">
    <property type="entry name" value="ABC TRANSPORTER, ATP-BINDING PROTEIN"/>
    <property type="match status" value="1"/>
</dbReference>
<evidence type="ECO:0000256" key="3">
    <source>
        <dbReference type="ARBA" id="ARBA00022741"/>
    </source>
</evidence>
<dbReference type="OrthoDB" id="9775135at2"/>
<dbReference type="PROSITE" id="PS00211">
    <property type="entry name" value="ABC_TRANSPORTER_1"/>
    <property type="match status" value="1"/>
</dbReference>
<keyword evidence="2" id="KW-0813">Transport</keyword>
<dbReference type="EMBL" id="FRCP01000028">
    <property type="protein sequence ID" value="SHN02396.1"/>
    <property type="molecule type" value="Genomic_DNA"/>
</dbReference>
<dbReference type="GO" id="GO:0016887">
    <property type="term" value="F:ATP hydrolysis activity"/>
    <property type="evidence" value="ECO:0007669"/>
    <property type="project" value="InterPro"/>
</dbReference>
<name>A0A1M7NFD4_9FIRM</name>
<dbReference type="PANTHER" id="PTHR43335:SF2">
    <property type="entry name" value="ABC TRANSPORTER, ATP-BINDING PROTEIN"/>
    <property type="match status" value="1"/>
</dbReference>
<reference evidence="6 7" key="1">
    <citation type="submission" date="2016-11" db="EMBL/GenBank/DDBJ databases">
        <authorList>
            <person name="Jaros S."/>
            <person name="Januszkiewicz K."/>
            <person name="Wedrychowicz H."/>
        </authorList>
    </citation>
    <scope>NUCLEOTIDE SEQUENCE [LARGE SCALE GENOMIC DNA]</scope>
    <source>
        <strain evidence="6 7">DSM 15930</strain>
    </source>
</reference>
<dbReference type="Gene3D" id="3.40.50.300">
    <property type="entry name" value="P-loop containing nucleotide triphosphate hydrolases"/>
    <property type="match status" value="1"/>
</dbReference>
<dbReference type="Pfam" id="PF00005">
    <property type="entry name" value="ABC_tran"/>
    <property type="match status" value="1"/>
</dbReference>
<evidence type="ECO:0000313" key="6">
    <source>
        <dbReference type="EMBL" id="SHN02396.1"/>
    </source>
</evidence>
<evidence type="ECO:0000256" key="2">
    <source>
        <dbReference type="ARBA" id="ARBA00022448"/>
    </source>
</evidence>
<evidence type="ECO:0000259" key="5">
    <source>
        <dbReference type="PROSITE" id="PS50893"/>
    </source>
</evidence>
<dbReference type="GO" id="GO:0005524">
    <property type="term" value="F:ATP binding"/>
    <property type="evidence" value="ECO:0007669"/>
    <property type="project" value="UniProtKB-KW"/>
</dbReference>
<accession>A0A1M7NFD4</accession>
<dbReference type="InterPro" id="IPR017871">
    <property type="entry name" value="ABC_transporter-like_CS"/>
</dbReference>
<gene>
    <name evidence="6" type="ORF">SAMN02746066_04439</name>
</gene>
<keyword evidence="4" id="KW-0067">ATP-binding</keyword>
<dbReference type="STRING" id="1120996.SAMN02746066_04439"/>
<dbReference type="SUPFAM" id="SSF52540">
    <property type="entry name" value="P-loop containing nucleoside triphosphate hydrolases"/>
    <property type="match status" value="1"/>
</dbReference>
<sequence>MELRLESITKTFKDKIAVDNLTITLNNGIYGLLGPNGSGKTTLMRVLADVLNETKGRIYVNGRDKKNMGEEYRDLIGYLPQDIGFYSNFTAEKFLYYVAALKGIEKRDAIEKIDELLALVNLEEDRKRKIGRFSGGMKQRLGIAQALLNDPKILILDEPTAGLDPNERIRFKNLIASLSRNRIVILSTHIVSDIEFLANDIIIMKDGKLLEKNTTSKLTEKIRGRVWTLEVDEDEIDILNKEYKVANTWLEEKCIKVRIVSDKKPGDLAVLQEPNLEDLFLYYFGKEDSKNDRIN</sequence>
<protein>
    <submittedName>
        <fullName evidence="6">ABC-type multidrug transport system, ATPase component</fullName>
    </submittedName>
</protein>
<dbReference type="Proteomes" id="UP000184038">
    <property type="component" value="Unassembled WGS sequence"/>
</dbReference>
<keyword evidence="3" id="KW-0547">Nucleotide-binding</keyword>
<feature type="domain" description="ABC transporter" evidence="5">
    <location>
        <begin position="3"/>
        <end position="231"/>
    </location>
</feature>
<dbReference type="AlphaFoldDB" id="A0A1M7NFD4"/>
<dbReference type="CDD" id="cd03264">
    <property type="entry name" value="ABC_drug_resistance_like"/>
    <property type="match status" value="1"/>
</dbReference>
<evidence type="ECO:0000313" key="7">
    <source>
        <dbReference type="Proteomes" id="UP000184038"/>
    </source>
</evidence>
<proteinExistence type="inferred from homology"/>
<evidence type="ECO:0000256" key="4">
    <source>
        <dbReference type="ARBA" id="ARBA00022840"/>
    </source>
</evidence>
<evidence type="ECO:0000256" key="1">
    <source>
        <dbReference type="ARBA" id="ARBA00005417"/>
    </source>
</evidence>
<dbReference type="RefSeq" id="WP_073291544.1">
    <property type="nucleotide sequence ID" value="NZ_FRCP01000028.1"/>
</dbReference>
<dbReference type="InterPro" id="IPR003439">
    <property type="entry name" value="ABC_transporter-like_ATP-bd"/>
</dbReference>